<evidence type="ECO:0000256" key="4">
    <source>
        <dbReference type="SAM" id="Phobius"/>
    </source>
</evidence>
<keyword evidence="3 4" id="KW-0472">Membrane</keyword>
<dbReference type="EMBL" id="JBGUAW010000011">
    <property type="protein sequence ID" value="MFA9462141.1"/>
    <property type="molecule type" value="Genomic_DNA"/>
</dbReference>
<dbReference type="InterPro" id="IPR011701">
    <property type="entry name" value="MFS"/>
</dbReference>
<evidence type="ECO:0000256" key="2">
    <source>
        <dbReference type="ARBA" id="ARBA00022989"/>
    </source>
</evidence>
<feature type="transmembrane region" description="Helical" evidence="4">
    <location>
        <begin position="61"/>
        <end position="82"/>
    </location>
</feature>
<feature type="transmembrane region" description="Helical" evidence="4">
    <location>
        <begin position="176"/>
        <end position="195"/>
    </location>
</feature>
<dbReference type="InterPro" id="IPR036259">
    <property type="entry name" value="MFS_trans_sf"/>
</dbReference>
<evidence type="ECO:0000256" key="3">
    <source>
        <dbReference type="ARBA" id="ARBA00023136"/>
    </source>
</evidence>
<feature type="transmembrane region" description="Helical" evidence="4">
    <location>
        <begin position="344"/>
        <end position="370"/>
    </location>
</feature>
<dbReference type="PANTHER" id="PTHR23521">
    <property type="entry name" value="TRANSPORTER MFS SUPERFAMILY"/>
    <property type="match status" value="1"/>
</dbReference>
<dbReference type="Pfam" id="PF07690">
    <property type="entry name" value="MFS_1"/>
    <property type="match status" value="1"/>
</dbReference>
<evidence type="ECO:0000313" key="7">
    <source>
        <dbReference type="Proteomes" id="UP001575181"/>
    </source>
</evidence>
<feature type="transmembrane region" description="Helical" evidence="4">
    <location>
        <begin position="293"/>
        <end position="324"/>
    </location>
</feature>
<evidence type="ECO:0000256" key="1">
    <source>
        <dbReference type="ARBA" id="ARBA00022692"/>
    </source>
</evidence>
<feature type="domain" description="Major facilitator superfamily (MFS) profile" evidence="5">
    <location>
        <begin position="24"/>
        <end position="405"/>
    </location>
</feature>
<dbReference type="RefSeq" id="WP_373656929.1">
    <property type="nucleotide sequence ID" value="NZ_JBGUAW010000011.1"/>
</dbReference>
<reference evidence="6 7" key="1">
    <citation type="submission" date="2024-08" db="EMBL/GenBank/DDBJ databases">
        <title>Whole-genome sequencing of halo(alkali)philic microorganisms from hypersaline lakes.</title>
        <authorList>
            <person name="Sorokin D.Y."/>
            <person name="Merkel A.Y."/>
            <person name="Messina E."/>
            <person name="Yakimov M."/>
        </authorList>
    </citation>
    <scope>NUCLEOTIDE SEQUENCE [LARGE SCALE GENOMIC DNA]</scope>
    <source>
        <strain evidence="6 7">Cl-TMA</strain>
    </source>
</reference>
<feature type="transmembrane region" description="Helical" evidence="4">
    <location>
        <begin position="225"/>
        <end position="248"/>
    </location>
</feature>
<dbReference type="InterPro" id="IPR020846">
    <property type="entry name" value="MFS_dom"/>
</dbReference>
<feature type="transmembrane region" description="Helical" evidence="4">
    <location>
        <begin position="260"/>
        <end position="281"/>
    </location>
</feature>
<feature type="transmembrane region" description="Helical" evidence="4">
    <location>
        <begin position="89"/>
        <end position="109"/>
    </location>
</feature>
<dbReference type="Gene3D" id="1.20.1250.20">
    <property type="entry name" value="MFS general substrate transporter like domains"/>
    <property type="match status" value="2"/>
</dbReference>
<keyword evidence="7" id="KW-1185">Reference proteome</keyword>
<organism evidence="6 7">
    <name type="scientific">Thiohalorhabdus methylotrophus</name>
    <dbReference type="NCBI Taxonomy" id="3242694"/>
    <lineage>
        <taxon>Bacteria</taxon>
        <taxon>Pseudomonadati</taxon>
        <taxon>Pseudomonadota</taxon>
        <taxon>Gammaproteobacteria</taxon>
        <taxon>Thiohalorhabdales</taxon>
        <taxon>Thiohalorhabdaceae</taxon>
        <taxon>Thiohalorhabdus</taxon>
    </lineage>
</organism>
<feature type="transmembrane region" description="Helical" evidence="4">
    <location>
        <begin position="146"/>
        <end position="170"/>
    </location>
</feature>
<dbReference type="SUPFAM" id="SSF103473">
    <property type="entry name" value="MFS general substrate transporter"/>
    <property type="match status" value="1"/>
</dbReference>
<dbReference type="PROSITE" id="PS50850">
    <property type="entry name" value="MFS"/>
    <property type="match status" value="1"/>
</dbReference>
<feature type="transmembrane region" description="Helical" evidence="4">
    <location>
        <begin position="20"/>
        <end position="41"/>
    </location>
</feature>
<protein>
    <submittedName>
        <fullName evidence="6">MFS transporter</fullName>
    </submittedName>
</protein>
<accession>A0ABV4U137</accession>
<dbReference type="PANTHER" id="PTHR23521:SF3">
    <property type="entry name" value="MFS TRANSPORTER"/>
    <property type="match status" value="1"/>
</dbReference>
<sequence>MPEADSSAQRRPEASADVEVPPWVLPAIVLGQVLATSVWFAANAVMPELQSRWGMEGGEGLVTTAVQLGFISGTLVFALLGVADRFHPANVFLGSALAAAASNLSVAGFPGMLEAVLAARFLTGFFLAGVYPLGMKIAAGWYRGGLGRALGFLVAALVLGTAAPHLVGALGGSWDWRMVLLVSSLAATAGGLLVWRVPEGPHTARGGPVRFGGVLRAFRHPGFRAAVLGYFGHMWELYAFWAFVPVWLAAHGLPGQAVGLASFGVIAAGALGCAGGGAVAARLGSGPVALGQLSVSGLCCLASPLLFGAPAGVLVAFLLVWGVTVAGDSPQFSALNARYAPRELVGSALTLANSIGFAVTIASLSLLAAARFLLPPALLLLPLAVGPLFGLWFGRRLWLREPDRG</sequence>
<gene>
    <name evidence="6" type="ORF">ACERLL_15085</name>
</gene>
<evidence type="ECO:0000259" key="5">
    <source>
        <dbReference type="PROSITE" id="PS50850"/>
    </source>
</evidence>
<feature type="transmembrane region" description="Helical" evidence="4">
    <location>
        <begin position="115"/>
        <end position="134"/>
    </location>
</feature>
<keyword evidence="2 4" id="KW-1133">Transmembrane helix</keyword>
<dbReference type="Proteomes" id="UP001575181">
    <property type="component" value="Unassembled WGS sequence"/>
</dbReference>
<comment type="caution">
    <text evidence="6">The sequence shown here is derived from an EMBL/GenBank/DDBJ whole genome shotgun (WGS) entry which is preliminary data.</text>
</comment>
<evidence type="ECO:0000313" key="6">
    <source>
        <dbReference type="EMBL" id="MFA9462141.1"/>
    </source>
</evidence>
<keyword evidence="1 4" id="KW-0812">Transmembrane</keyword>
<feature type="transmembrane region" description="Helical" evidence="4">
    <location>
        <begin position="377"/>
        <end position="394"/>
    </location>
</feature>
<proteinExistence type="predicted"/>
<name>A0ABV4U137_9GAMM</name>